<feature type="domain" description="Menaquinone biosynthesis protein MenD middle" evidence="10">
    <location>
        <begin position="183"/>
        <end position="388"/>
    </location>
</feature>
<dbReference type="RefSeq" id="WP_014656255.1">
    <property type="nucleotide sequence ID" value="NC_017731.1"/>
</dbReference>
<dbReference type="KEGG" id="psi:S70_02320"/>
<dbReference type="Gene3D" id="3.40.50.1220">
    <property type="entry name" value="TPP-binding domain"/>
    <property type="match status" value="1"/>
</dbReference>
<gene>
    <name evidence="7" type="primary">menD</name>
    <name evidence="11" type="ordered locus">S70_02320</name>
</gene>
<sequence>MSNSVFNMRWAEIIIEALTRHGMKHICIAPGSRSTPLTLAAANNNKLHCHTHFDERGLGHLALGLAKASLEPVGVIVTSGTAVANLYPALIEAGLTGEKVIFLTADRPPELIDCGANQAIRQTYIFASHPSQSLMLPRPTRDISAKWLVSAIDNGMNQLHHGAFHINCPFAEPLYGETEGDYEWQQQLGDWWHSNLPWLSEPLTNTVAHISDWYFWRQKKGVVIAGRMNSQDGERVANWAKELGWPLISDVLSQTGQPYPCADLWLAHPQAKARLNEAELVVQFGSSLTGKRLLQWQAQCHPQEYWIIDTIPERLDPAHHYGRKLTCSIKGWLDAHPAQPRGAWCEDLYSLAEQTQRHVSTKLRNHFSEAAIAHQLPALLPPKGQLFVGNSLIVRLIDALAQLPVGYPVYSNRGASGIDGLISTMSGVQRATTKPTLGIVGDLSALYDLNSLALLRAPSAPTILIVVNNNGGQIFSMLPTPEAARQQYYCMPQNIHFQHAALMFGLQYAAPKDWLSLKNTVEQFWYNQQGTLLIELNTESDEGARTLKQLLDEVGSF</sequence>
<dbReference type="CDD" id="cd07037">
    <property type="entry name" value="TPP_PYR_MenD"/>
    <property type="match status" value="1"/>
</dbReference>
<dbReference type="FunFam" id="3.40.50.970:FF:000029">
    <property type="entry name" value="2-succinyl-5-enolpyruvyl-6-hydroxy-3-cyclohexene-1-carboxylate synthase"/>
    <property type="match status" value="1"/>
</dbReference>
<dbReference type="GO" id="GO:0070204">
    <property type="term" value="F:2-succinyl-5-enolpyruvyl-6-hydroxy-3-cyclohexene-1-carboxylic-acid synthase activity"/>
    <property type="evidence" value="ECO:0007669"/>
    <property type="project" value="UniProtKB-UniRule"/>
</dbReference>
<dbReference type="InterPro" id="IPR029061">
    <property type="entry name" value="THDP-binding"/>
</dbReference>
<reference evidence="12" key="2">
    <citation type="submission" date="2012-04" db="EMBL/GenBank/DDBJ databases">
        <title>Complete genome sequence of Providencia stuartii clinical isolate MRSN 2154.</title>
        <authorList>
            <person name="Clifford R.J."/>
            <person name="Hang J."/>
            <person name="Riley M.C."/>
            <person name="Onmus-Leone F."/>
            <person name="Kuschner R.A."/>
            <person name="Lesho E.P."/>
            <person name="Waterman P.E."/>
        </authorList>
    </citation>
    <scope>NUCLEOTIDE SEQUENCE [LARGE SCALE GENOMIC DNA]</scope>
    <source>
        <strain evidence="12">MRSN 2154</strain>
    </source>
</reference>
<keyword evidence="1 7" id="KW-0474">Menaquinone biosynthesis</keyword>
<evidence type="ECO:0000313" key="11">
    <source>
        <dbReference type="EMBL" id="AFH92358.1"/>
    </source>
</evidence>
<dbReference type="Proteomes" id="UP000005012">
    <property type="component" value="Chromosome"/>
</dbReference>
<comment type="function">
    <text evidence="7">Catalyzes the thiamine diphosphate-dependent decarboxylation of 2-oxoglutarate and the subsequent addition of the resulting succinic semialdehyde-thiamine pyrophosphate anion to isochorismate to yield 2-succinyl-5-enolpyruvyl-6-hydroxy-3-cyclohexene-1-carboxylate (SEPHCHC).</text>
</comment>
<evidence type="ECO:0000256" key="2">
    <source>
        <dbReference type="ARBA" id="ARBA00022679"/>
    </source>
</evidence>
<dbReference type="NCBIfam" id="TIGR00173">
    <property type="entry name" value="menD"/>
    <property type="match status" value="1"/>
</dbReference>
<dbReference type="InterPro" id="IPR032264">
    <property type="entry name" value="MenD_middle"/>
</dbReference>
<comment type="pathway">
    <text evidence="7">Quinol/quinone metabolism; 1,4-dihydroxy-2-naphthoate biosynthesis; 1,4-dihydroxy-2-naphthoate from chorismate: step 2/7.</text>
</comment>
<dbReference type="SUPFAM" id="SSF52467">
    <property type="entry name" value="DHS-like NAD/FAD-binding domain"/>
    <property type="match status" value="1"/>
</dbReference>
<dbReference type="AlphaFoldDB" id="A0A140NI83"/>
<dbReference type="Gene3D" id="3.40.50.970">
    <property type="match status" value="2"/>
</dbReference>
<dbReference type="Pfam" id="PF02775">
    <property type="entry name" value="TPP_enzyme_C"/>
    <property type="match status" value="1"/>
</dbReference>
<dbReference type="PANTHER" id="PTHR42916:SF1">
    <property type="entry name" value="PROTEIN PHYLLO, CHLOROPLASTIC"/>
    <property type="match status" value="1"/>
</dbReference>
<evidence type="ECO:0000259" key="10">
    <source>
        <dbReference type="Pfam" id="PF16582"/>
    </source>
</evidence>
<dbReference type="GO" id="GO:0009234">
    <property type="term" value="P:menaquinone biosynthetic process"/>
    <property type="evidence" value="ECO:0007669"/>
    <property type="project" value="UniProtKB-UniRule"/>
</dbReference>
<dbReference type="UniPathway" id="UPA00079"/>
<dbReference type="EMBL" id="CP003488">
    <property type="protein sequence ID" value="AFH92358.1"/>
    <property type="molecule type" value="Genomic_DNA"/>
</dbReference>
<dbReference type="HOGENOM" id="CLU_006051_3_0_6"/>
<evidence type="ECO:0000259" key="9">
    <source>
        <dbReference type="Pfam" id="PF02776"/>
    </source>
</evidence>
<dbReference type="GO" id="GO:0030145">
    <property type="term" value="F:manganese ion binding"/>
    <property type="evidence" value="ECO:0007669"/>
    <property type="project" value="UniProtKB-UniRule"/>
</dbReference>
<evidence type="ECO:0000256" key="5">
    <source>
        <dbReference type="ARBA" id="ARBA00023052"/>
    </source>
</evidence>
<comment type="cofactor">
    <cofactor evidence="7">
        <name>Mg(2+)</name>
        <dbReference type="ChEBI" id="CHEBI:18420"/>
    </cofactor>
    <cofactor evidence="7">
        <name>Mn(2+)</name>
        <dbReference type="ChEBI" id="CHEBI:29035"/>
    </cofactor>
</comment>
<dbReference type="InterPro" id="IPR011766">
    <property type="entry name" value="TPP_enzyme_TPP-bd"/>
</dbReference>
<reference evidence="11 12" key="1">
    <citation type="journal article" date="2012" name="J. Bacteriol.">
        <title>Complete Genome Sequence of Providencia stuartii Clinical Isolate MRSN 2154.</title>
        <authorList>
            <person name="Clifford R.J."/>
            <person name="Hang J."/>
            <person name="Riley M.C."/>
            <person name="Onmus-Leone F."/>
            <person name="Kuschner R.A."/>
            <person name="Lesho E.P."/>
            <person name="Waterman P.E."/>
        </authorList>
    </citation>
    <scope>NUCLEOTIDE SEQUENCE [LARGE SCALE GENOMIC DNA]</scope>
    <source>
        <strain evidence="11 12">MRSN 2154</strain>
    </source>
</reference>
<keyword evidence="4 7" id="KW-0460">Magnesium</keyword>
<dbReference type="SUPFAM" id="SSF52518">
    <property type="entry name" value="Thiamin diphosphate-binding fold (THDP-binding)"/>
    <property type="match status" value="2"/>
</dbReference>
<keyword evidence="6 7" id="KW-0464">Manganese</keyword>
<evidence type="ECO:0000256" key="7">
    <source>
        <dbReference type="HAMAP-Rule" id="MF_01659"/>
    </source>
</evidence>
<feature type="domain" description="Thiamine pyrophosphate enzyme TPP-binding" evidence="8">
    <location>
        <begin position="422"/>
        <end position="535"/>
    </location>
</feature>
<proteinExistence type="inferred from homology"/>
<dbReference type="GO" id="GO:0030976">
    <property type="term" value="F:thiamine pyrophosphate binding"/>
    <property type="evidence" value="ECO:0007669"/>
    <property type="project" value="UniProtKB-UniRule"/>
</dbReference>
<dbReference type="Pfam" id="PF16582">
    <property type="entry name" value="TPP_enzyme_M_2"/>
    <property type="match status" value="1"/>
</dbReference>
<dbReference type="PATRIC" id="fig|1157951.4.peg.459"/>
<evidence type="ECO:0000259" key="8">
    <source>
        <dbReference type="Pfam" id="PF02775"/>
    </source>
</evidence>
<dbReference type="EC" id="2.2.1.9" evidence="7"/>
<dbReference type="OrthoDB" id="9791859at2"/>
<comment type="similarity">
    <text evidence="7">Belongs to the TPP enzyme family. MenD subfamily.</text>
</comment>
<dbReference type="GeneID" id="93518807"/>
<dbReference type="UniPathway" id="UPA01057">
    <property type="reaction ID" value="UER00164"/>
</dbReference>
<accession>A0A140NI83</accession>
<evidence type="ECO:0000256" key="3">
    <source>
        <dbReference type="ARBA" id="ARBA00022723"/>
    </source>
</evidence>
<dbReference type="HAMAP" id="MF_01659">
    <property type="entry name" value="MenD"/>
    <property type="match status" value="1"/>
</dbReference>
<comment type="catalytic activity">
    <reaction evidence="7">
        <text>isochorismate + 2-oxoglutarate + H(+) = 5-enolpyruvoyl-6-hydroxy-2-succinyl-cyclohex-3-ene-1-carboxylate + CO2</text>
        <dbReference type="Rhea" id="RHEA:25593"/>
        <dbReference type="ChEBI" id="CHEBI:15378"/>
        <dbReference type="ChEBI" id="CHEBI:16526"/>
        <dbReference type="ChEBI" id="CHEBI:16810"/>
        <dbReference type="ChEBI" id="CHEBI:29780"/>
        <dbReference type="ChEBI" id="CHEBI:58818"/>
        <dbReference type="EC" id="2.2.1.9"/>
    </reaction>
</comment>
<evidence type="ECO:0000256" key="6">
    <source>
        <dbReference type="ARBA" id="ARBA00023211"/>
    </source>
</evidence>
<dbReference type="InterPro" id="IPR012001">
    <property type="entry name" value="Thiamin_PyroP_enz_TPP-bd_dom"/>
</dbReference>
<organism evidence="11 12">
    <name type="scientific">Providencia stuartii (strain MRSN 2154)</name>
    <dbReference type="NCBI Taxonomy" id="1157951"/>
    <lineage>
        <taxon>Bacteria</taxon>
        <taxon>Pseudomonadati</taxon>
        <taxon>Pseudomonadota</taxon>
        <taxon>Gammaproteobacteria</taxon>
        <taxon>Enterobacterales</taxon>
        <taxon>Morganellaceae</taxon>
        <taxon>Providencia</taxon>
    </lineage>
</organism>
<keyword evidence="5 7" id="KW-0786">Thiamine pyrophosphate</keyword>
<evidence type="ECO:0000313" key="12">
    <source>
        <dbReference type="Proteomes" id="UP000005012"/>
    </source>
</evidence>
<dbReference type="GO" id="GO:0000287">
    <property type="term" value="F:magnesium ion binding"/>
    <property type="evidence" value="ECO:0007669"/>
    <property type="project" value="UniProtKB-UniRule"/>
</dbReference>
<comment type="pathway">
    <text evidence="7">Quinol/quinone metabolism; menaquinone biosynthesis.</text>
</comment>
<comment type="subunit">
    <text evidence="7">Homodimer.</text>
</comment>
<evidence type="ECO:0000256" key="1">
    <source>
        <dbReference type="ARBA" id="ARBA00022428"/>
    </source>
</evidence>
<keyword evidence="2 7" id="KW-0808">Transferase</keyword>
<name>A0A140NI83_PROSM</name>
<dbReference type="Pfam" id="PF02776">
    <property type="entry name" value="TPP_enzyme_N"/>
    <property type="match status" value="1"/>
</dbReference>
<evidence type="ECO:0000256" key="4">
    <source>
        <dbReference type="ARBA" id="ARBA00022842"/>
    </source>
</evidence>
<comment type="cofactor">
    <cofactor evidence="7">
        <name>thiamine diphosphate</name>
        <dbReference type="ChEBI" id="CHEBI:58937"/>
    </cofactor>
    <text evidence="7">Binds 1 thiamine pyrophosphate per subunit.</text>
</comment>
<dbReference type="InterPro" id="IPR029035">
    <property type="entry name" value="DHS-like_NAD/FAD-binding_dom"/>
</dbReference>
<dbReference type="PIRSF" id="PIRSF004983">
    <property type="entry name" value="MenD"/>
    <property type="match status" value="1"/>
</dbReference>
<dbReference type="PANTHER" id="PTHR42916">
    <property type="entry name" value="2-SUCCINYL-5-ENOLPYRUVYL-6-HYDROXY-3-CYCLOHEXENE-1-CARBOXYLATE SYNTHASE"/>
    <property type="match status" value="1"/>
</dbReference>
<dbReference type="CDD" id="cd02009">
    <property type="entry name" value="TPP_SHCHC_synthase"/>
    <property type="match status" value="1"/>
</dbReference>
<keyword evidence="3 7" id="KW-0479">Metal-binding</keyword>
<dbReference type="InterPro" id="IPR004433">
    <property type="entry name" value="MenaQ_synth_MenD"/>
</dbReference>
<protein>
    <recommendedName>
        <fullName evidence="7">2-succinyl-5-enolpyruvyl-6-hydroxy-3-cyclohexene-1-carboxylate synthase</fullName>
        <shortName evidence="7">SEPHCHC synthase</shortName>
        <ecNumber evidence="7">2.2.1.9</ecNumber>
    </recommendedName>
    <alternativeName>
        <fullName evidence="7">Menaquinone biosynthesis protein MenD</fullName>
    </alternativeName>
</protein>
<feature type="domain" description="Thiamine pyrophosphate enzyme N-terminal TPP-binding" evidence="9">
    <location>
        <begin position="8"/>
        <end position="118"/>
    </location>
</feature>